<gene>
    <name evidence="3" type="ORF">QF205_06390</name>
</gene>
<dbReference type="PROSITE" id="PS50914">
    <property type="entry name" value="BON"/>
    <property type="match status" value="1"/>
</dbReference>
<accession>A0ABT6MQY6</accession>
<dbReference type="InterPro" id="IPR007055">
    <property type="entry name" value="BON_dom"/>
</dbReference>
<feature type="region of interest" description="Disordered" evidence="1">
    <location>
        <begin position="155"/>
        <end position="178"/>
    </location>
</feature>
<dbReference type="Gene3D" id="3.30.1340.30">
    <property type="match status" value="1"/>
</dbReference>
<reference evidence="3" key="2">
    <citation type="submission" date="2023-04" db="EMBL/GenBank/DDBJ databases">
        <authorList>
            <person name="Sun J.-Q."/>
        </authorList>
    </citation>
    <scope>NUCLEOTIDE SEQUENCE</scope>
    <source>
        <strain evidence="3">CC-YY355</strain>
    </source>
</reference>
<evidence type="ECO:0000256" key="1">
    <source>
        <dbReference type="SAM" id="MobiDB-lite"/>
    </source>
</evidence>
<keyword evidence="4" id="KW-1185">Reference proteome</keyword>
<evidence type="ECO:0000313" key="4">
    <source>
        <dbReference type="Proteomes" id="UP001160550"/>
    </source>
</evidence>
<dbReference type="PANTHER" id="PTHR34606:SF15">
    <property type="entry name" value="BON DOMAIN-CONTAINING PROTEIN"/>
    <property type="match status" value="1"/>
</dbReference>
<dbReference type="InterPro" id="IPR051686">
    <property type="entry name" value="Lipoprotein_DolP"/>
</dbReference>
<feature type="domain" description="BON" evidence="2">
    <location>
        <begin position="211"/>
        <end position="279"/>
    </location>
</feature>
<protein>
    <submittedName>
        <fullName evidence="3">BON domain-containing protein</fullName>
    </submittedName>
</protein>
<proteinExistence type="predicted"/>
<name>A0ABT6MQY6_9GAMM</name>
<feature type="region of interest" description="Disordered" evidence="1">
    <location>
        <begin position="123"/>
        <end position="143"/>
    </location>
</feature>
<feature type="region of interest" description="Disordered" evidence="1">
    <location>
        <begin position="48"/>
        <end position="105"/>
    </location>
</feature>
<sequence>MRNSHRSRRGSRLDDERNVAGVGELRAVAERLLETGAQYLEQGREWLHAATRKERDGGHHGPGHRASQEGFGPPRGGFRDKDDDFGPYAPDETAFSSTGGHYDARARAGYDYDDHRARDFDDHADRLARGRGGPQRGGRRDDPFEAWAETYLPGSYGFGGEGRSQTGAPSGSGRTRHERGFDEVAGRWERTYRAQGYGGHRGRGPRGYTRSDERILDEVNERLCDDPIVDATDVEVRCERGCIVLEGRVPTRWMKHRAEDIADAVSGVKDVDNRIRVSAEEPVAQGDFDTGRARSGATYSPDGRPGSKSYSTGAGSSPGASTDQEAKATSAPSSGSTAAGAGTGAGPAQASMSPQEPQSPH</sequence>
<dbReference type="SMART" id="SM00749">
    <property type="entry name" value="BON"/>
    <property type="match status" value="1"/>
</dbReference>
<organism evidence="3 4">
    <name type="scientific">Luteimonas composti</name>
    <dbReference type="NCBI Taxonomy" id="398257"/>
    <lineage>
        <taxon>Bacteria</taxon>
        <taxon>Pseudomonadati</taxon>
        <taxon>Pseudomonadota</taxon>
        <taxon>Gammaproteobacteria</taxon>
        <taxon>Lysobacterales</taxon>
        <taxon>Lysobacteraceae</taxon>
        <taxon>Luteimonas</taxon>
    </lineage>
</organism>
<dbReference type="InterPro" id="IPR014004">
    <property type="entry name" value="Transpt-assoc_nodulatn_dom_bac"/>
</dbReference>
<feature type="compositionally biased region" description="Basic and acidic residues" evidence="1">
    <location>
        <begin position="48"/>
        <end position="59"/>
    </location>
</feature>
<evidence type="ECO:0000313" key="3">
    <source>
        <dbReference type="EMBL" id="MDH7452711.1"/>
    </source>
</evidence>
<evidence type="ECO:0000259" key="2">
    <source>
        <dbReference type="PROSITE" id="PS50914"/>
    </source>
</evidence>
<dbReference type="PANTHER" id="PTHR34606">
    <property type="entry name" value="BON DOMAIN-CONTAINING PROTEIN"/>
    <property type="match status" value="1"/>
</dbReference>
<feature type="compositionally biased region" description="Low complexity" evidence="1">
    <location>
        <begin position="309"/>
        <end position="351"/>
    </location>
</feature>
<comment type="caution">
    <text evidence="3">The sequence shown here is derived from an EMBL/GenBank/DDBJ whole genome shotgun (WGS) entry which is preliminary data.</text>
</comment>
<feature type="compositionally biased region" description="Polar residues" evidence="1">
    <location>
        <begin position="163"/>
        <end position="173"/>
    </location>
</feature>
<feature type="region of interest" description="Disordered" evidence="1">
    <location>
        <begin position="276"/>
        <end position="361"/>
    </location>
</feature>
<dbReference type="RefSeq" id="WP_280941907.1">
    <property type="nucleotide sequence ID" value="NZ_JARYGX010000013.1"/>
</dbReference>
<feature type="compositionally biased region" description="Polar residues" evidence="1">
    <location>
        <begin position="352"/>
        <end position="361"/>
    </location>
</feature>
<feature type="region of interest" description="Disordered" evidence="1">
    <location>
        <begin position="1"/>
        <end position="21"/>
    </location>
</feature>
<dbReference type="Pfam" id="PF04972">
    <property type="entry name" value="BON"/>
    <property type="match status" value="1"/>
</dbReference>
<dbReference type="Proteomes" id="UP001160550">
    <property type="component" value="Unassembled WGS sequence"/>
</dbReference>
<feature type="compositionally biased region" description="Basic residues" evidence="1">
    <location>
        <begin position="1"/>
        <end position="10"/>
    </location>
</feature>
<reference evidence="3" key="1">
    <citation type="journal article" date="2007" name="Int. J. Syst. Evol. Microbiol.">
        <title>Luteimonas composti sp. nov., a moderately thermophilic bacterium isolated from food waste.</title>
        <authorList>
            <person name="Young C.C."/>
            <person name="Kampfer P."/>
            <person name="Chen W.M."/>
            <person name="Yen W.S."/>
            <person name="Arun A.B."/>
            <person name="Lai W.A."/>
            <person name="Shen F.T."/>
            <person name="Rekha P.D."/>
            <person name="Lin K.Y."/>
            <person name="Chou J.H."/>
        </authorList>
    </citation>
    <scope>NUCLEOTIDE SEQUENCE</scope>
    <source>
        <strain evidence="3">CC-YY355</strain>
    </source>
</reference>
<dbReference type="EMBL" id="JARYGX010000013">
    <property type="protein sequence ID" value="MDH7452711.1"/>
    <property type="molecule type" value="Genomic_DNA"/>
</dbReference>